<keyword evidence="2" id="KW-1185">Reference proteome</keyword>
<protein>
    <submittedName>
        <fullName evidence="1">Uncharacterized protein</fullName>
    </submittedName>
</protein>
<dbReference type="AlphaFoldDB" id="A0A061ELE8"/>
<dbReference type="HOGENOM" id="CLU_2390420_0_0_1"/>
<dbReference type="InParanoid" id="A0A061ELE8"/>
<sequence>MTRSGGLGDAITYVTTNQDMLDNTPALITYLQKKIKGVNLIDSMIINFCISRLNDDVVTTTTMHMWSGQCIYRSNDDIVTFTTVHVQSGQYTCR</sequence>
<dbReference type="Proteomes" id="UP000026915">
    <property type="component" value="Chromosome 4"/>
</dbReference>
<organism evidence="1 2">
    <name type="scientific">Theobroma cacao</name>
    <name type="common">Cacao</name>
    <name type="synonym">Cocoa</name>
    <dbReference type="NCBI Taxonomy" id="3641"/>
    <lineage>
        <taxon>Eukaryota</taxon>
        <taxon>Viridiplantae</taxon>
        <taxon>Streptophyta</taxon>
        <taxon>Embryophyta</taxon>
        <taxon>Tracheophyta</taxon>
        <taxon>Spermatophyta</taxon>
        <taxon>Magnoliopsida</taxon>
        <taxon>eudicotyledons</taxon>
        <taxon>Gunneridae</taxon>
        <taxon>Pentapetalae</taxon>
        <taxon>rosids</taxon>
        <taxon>malvids</taxon>
        <taxon>Malvales</taxon>
        <taxon>Malvaceae</taxon>
        <taxon>Byttnerioideae</taxon>
        <taxon>Theobroma</taxon>
    </lineage>
</organism>
<evidence type="ECO:0000313" key="2">
    <source>
        <dbReference type="Proteomes" id="UP000026915"/>
    </source>
</evidence>
<name>A0A061ELE8_THECC</name>
<accession>A0A061ELE8</accession>
<reference evidence="1 2" key="1">
    <citation type="journal article" date="2013" name="Genome Biol.">
        <title>The genome sequence of the most widely cultivated cacao type and its use to identify candidate genes regulating pod color.</title>
        <authorList>
            <person name="Motamayor J.C."/>
            <person name="Mockaitis K."/>
            <person name="Schmutz J."/>
            <person name="Haiminen N."/>
            <person name="Iii D.L."/>
            <person name="Cornejo O."/>
            <person name="Findley S.D."/>
            <person name="Zheng P."/>
            <person name="Utro F."/>
            <person name="Royaert S."/>
            <person name="Saski C."/>
            <person name="Jenkins J."/>
            <person name="Podicheti R."/>
            <person name="Zhao M."/>
            <person name="Scheffler B.E."/>
            <person name="Stack J.C."/>
            <person name="Feltus F.A."/>
            <person name="Mustiga G.M."/>
            <person name="Amores F."/>
            <person name="Phillips W."/>
            <person name="Marelli J.P."/>
            <person name="May G.D."/>
            <person name="Shapiro H."/>
            <person name="Ma J."/>
            <person name="Bustamante C.D."/>
            <person name="Schnell R.J."/>
            <person name="Main D."/>
            <person name="Gilbert D."/>
            <person name="Parida L."/>
            <person name="Kuhn D.N."/>
        </authorList>
    </citation>
    <scope>NUCLEOTIDE SEQUENCE [LARGE SCALE GENOMIC DNA]</scope>
    <source>
        <strain evidence="2">cv. Matina 1-6</strain>
    </source>
</reference>
<dbReference type="Gramene" id="EOY03134">
    <property type="protein sequence ID" value="EOY03134"/>
    <property type="gene ID" value="TCM_017671"/>
</dbReference>
<gene>
    <name evidence="1" type="ORF">TCM_017671</name>
</gene>
<proteinExistence type="predicted"/>
<dbReference type="EMBL" id="CM001882">
    <property type="protein sequence ID" value="EOY03134.1"/>
    <property type="molecule type" value="Genomic_DNA"/>
</dbReference>
<evidence type="ECO:0000313" key="1">
    <source>
        <dbReference type="EMBL" id="EOY03134.1"/>
    </source>
</evidence>